<organism evidence="2 3">
    <name type="scientific">Myotis myotis</name>
    <name type="common">Greater mouse-eared bat</name>
    <name type="synonym">Vespertilio myotis</name>
    <dbReference type="NCBI Taxonomy" id="51298"/>
    <lineage>
        <taxon>Eukaryota</taxon>
        <taxon>Metazoa</taxon>
        <taxon>Chordata</taxon>
        <taxon>Craniata</taxon>
        <taxon>Vertebrata</taxon>
        <taxon>Euteleostomi</taxon>
        <taxon>Mammalia</taxon>
        <taxon>Eutheria</taxon>
        <taxon>Laurasiatheria</taxon>
        <taxon>Chiroptera</taxon>
        <taxon>Yangochiroptera</taxon>
        <taxon>Vespertilionidae</taxon>
        <taxon>Myotis</taxon>
    </lineage>
</organism>
<evidence type="ECO:0000313" key="2">
    <source>
        <dbReference type="EMBL" id="KAF6270776.1"/>
    </source>
</evidence>
<feature type="signal peptide" evidence="1">
    <location>
        <begin position="1"/>
        <end position="24"/>
    </location>
</feature>
<feature type="chain" id="PRO_5029648397" description="Secreted protein" evidence="1">
    <location>
        <begin position="25"/>
        <end position="131"/>
    </location>
</feature>
<keyword evidence="3" id="KW-1185">Reference proteome</keyword>
<keyword evidence="1" id="KW-0732">Signal</keyword>
<gene>
    <name evidence="2" type="ORF">mMyoMyo1_010907</name>
</gene>
<evidence type="ECO:0000256" key="1">
    <source>
        <dbReference type="SAM" id="SignalP"/>
    </source>
</evidence>
<protein>
    <recommendedName>
        <fullName evidence="4">Secreted protein</fullName>
    </recommendedName>
</protein>
<evidence type="ECO:0000313" key="3">
    <source>
        <dbReference type="Proteomes" id="UP000527355"/>
    </source>
</evidence>
<dbReference type="Proteomes" id="UP000527355">
    <property type="component" value="Unassembled WGS sequence"/>
</dbReference>
<comment type="caution">
    <text evidence="2">The sequence shown here is derived from an EMBL/GenBank/DDBJ whole genome shotgun (WGS) entry which is preliminary data.</text>
</comment>
<dbReference type="AlphaFoldDB" id="A0A7J7R3P5"/>
<evidence type="ECO:0008006" key="4">
    <source>
        <dbReference type="Google" id="ProtNLM"/>
    </source>
</evidence>
<proteinExistence type="predicted"/>
<name>A0A7J7R3P5_MYOMY</name>
<reference evidence="2 3" key="1">
    <citation type="journal article" date="2020" name="Nature">
        <title>Six reference-quality genomes reveal evolution of bat adaptations.</title>
        <authorList>
            <person name="Jebb D."/>
            <person name="Huang Z."/>
            <person name="Pippel M."/>
            <person name="Hughes G.M."/>
            <person name="Lavrichenko K."/>
            <person name="Devanna P."/>
            <person name="Winkler S."/>
            <person name="Jermiin L.S."/>
            <person name="Skirmuntt E.C."/>
            <person name="Katzourakis A."/>
            <person name="Burkitt-Gray L."/>
            <person name="Ray D.A."/>
            <person name="Sullivan K.A.M."/>
            <person name="Roscito J.G."/>
            <person name="Kirilenko B.M."/>
            <person name="Davalos L.M."/>
            <person name="Corthals A.P."/>
            <person name="Power M.L."/>
            <person name="Jones G."/>
            <person name="Ransome R.D."/>
            <person name="Dechmann D.K.N."/>
            <person name="Locatelli A.G."/>
            <person name="Puechmaille S.J."/>
            <person name="Fedrigo O."/>
            <person name="Jarvis E.D."/>
            <person name="Hiller M."/>
            <person name="Vernes S.C."/>
            <person name="Myers E.W."/>
            <person name="Teeling E.C."/>
        </authorList>
    </citation>
    <scope>NUCLEOTIDE SEQUENCE [LARGE SCALE GENOMIC DNA]</scope>
    <source>
        <strain evidence="2">MMyoMyo1</strain>
        <tissue evidence="2">Flight muscle</tissue>
    </source>
</reference>
<dbReference type="EMBL" id="JABWUV010000038">
    <property type="protein sequence ID" value="KAF6270776.1"/>
    <property type="molecule type" value="Genomic_DNA"/>
</dbReference>
<sequence>MHVYSYVCCLHVHVCMCCVCVCWGLHAGPTGGSDSSSHTCFSVSQTKLRVARCSGQPPGHGQVRRGSLLRGDLAWASSRGVTSMVICLHGLLAAVGELGGGGTEPWSEAECQAGAIHVATGDSMAHCAHLP</sequence>
<accession>A0A7J7R3P5</accession>